<gene>
    <name evidence="5" type="ORF">GGQ22_04645</name>
</gene>
<keyword evidence="3" id="KW-0479">Metal-binding</keyword>
<evidence type="ECO:0000313" key="6">
    <source>
        <dbReference type="Proteomes" id="UP000433406"/>
    </source>
</evidence>
<evidence type="ECO:0000256" key="2">
    <source>
        <dbReference type="PIRSR" id="PIRSR605511-1"/>
    </source>
</evidence>
<feature type="active site" description="Proton donor/acceptor" evidence="2">
    <location>
        <position position="205"/>
    </location>
</feature>
<keyword evidence="3" id="KW-0862">Zinc</keyword>
<sequence length="306" mass="32024">MTVRPAPLEVVAVDAPACALGESPRWAHGAWWWVDAAAGVLWTCGPGLDDVREVVRTGRRMSVAHPAAGGRVLIAQDTDLLVLDPRSGATTPWATVPLPPGHLLNDGSADPAGRFWIGSVDRERRPGAGSLHVVETDGSVRRVAGGITLSNGMVWSGDARLLHADSLARCLWEHEVDPRAGTVARSRRSIELPPGPDADGPALPDGLALDVDGGVWVAMYGTHEAWRLVDGAVRDVVRVPTPQVTSVALGGPDGRDLLVTTAQEDMDAAALAADPAAGRVFHARVRVPGVPVSLYGPTSAPGVTRT</sequence>
<dbReference type="InterPro" id="IPR011042">
    <property type="entry name" value="6-blade_b-propeller_TolB-like"/>
</dbReference>
<dbReference type="SUPFAM" id="SSF63829">
    <property type="entry name" value="Calcium-dependent phosphotriesterase"/>
    <property type="match status" value="1"/>
</dbReference>
<accession>A0A6I3J5A5</accession>
<dbReference type="Pfam" id="PF08450">
    <property type="entry name" value="SGL"/>
    <property type="match status" value="1"/>
</dbReference>
<dbReference type="Gene3D" id="2.120.10.30">
    <property type="entry name" value="TolB, C-terminal domain"/>
    <property type="match status" value="1"/>
</dbReference>
<feature type="domain" description="SMP-30/Gluconolactonase/LRE-like region" evidence="4">
    <location>
        <begin position="20"/>
        <end position="263"/>
    </location>
</feature>
<comment type="cofactor">
    <cofactor evidence="3">
        <name>Zn(2+)</name>
        <dbReference type="ChEBI" id="CHEBI:29105"/>
    </cofactor>
    <text evidence="3">Binds 1 divalent metal cation per subunit.</text>
</comment>
<feature type="binding site" evidence="3">
    <location>
        <position position="205"/>
    </location>
    <ligand>
        <name>a divalent metal cation</name>
        <dbReference type="ChEBI" id="CHEBI:60240"/>
    </ligand>
</feature>
<organism evidence="5 6">
    <name type="scientific">Nocardioides marmotae</name>
    <dbReference type="NCBI Taxonomy" id="2663857"/>
    <lineage>
        <taxon>Bacteria</taxon>
        <taxon>Bacillati</taxon>
        <taxon>Actinomycetota</taxon>
        <taxon>Actinomycetes</taxon>
        <taxon>Propionibacteriales</taxon>
        <taxon>Nocardioidaceae</taxon>
        <taxon>Nocardioides</taxon>
    </lineage>
</organism>
<keyword evidence="6" id="KW-1185">Reference proteome</keyword>
<feature type="binding site" evidence="3">
    <location>
        <position position="22"/>
    </location>
    <ligand>
        <name>a divalent metal cation</name>
        <dbReference type="ChEBI" id="CHEBI:60240"/>
    </ligand>
</feature>
<dbReference type="PRINTS" id="PR01790">
    <property type="entry name" value="SMP30FAMILY"/>
</dbReference>
<feature type="binding site" evidence="3">
    <location>
        <position position="151"/>
    </location>
    <ligand>
        <name>a divalent metal cation</name>
        <dbReference type="ChEBI" id="CHEBI:60240"/>
    </ligand>
</feature>
<dbReference type="GO" id="GO:0019853">
    <property type="term" value="P:L-ascorbic acid biosynthetic process"/>
    <property type="evidence" value="ECO:0007669"/>
    <property type="project" value="TreeGrafter"/>
</dbReference>
<proteinExistence type="inferred from homology"/>
<dbReference type="Proteomes" id="UP000433406">
    <property type="component" value="Unassembled WGS sequence"/>
</dbReference>
<dbReference type="EMBL" id="WLCI01000005">
    <property type="protein sequence ID" value="MTB94364.1"/>
    <property type="molecule type" value="Genomic_DNA"/>
</dbReference>
<name>A0A6I3J5A5_9ACTN</name>
<evidence type="ECO:0000256" key="3">
    <source>
        <dbReference type="PIRSR" id="PIRSR605511-2"/>
    </source>
</evidence>
<dbReference type="PANTHER" id="PTHR10907">
    <property type="entry name" value="REGUCALCIN"/>
    <property type="match status" value="1"/>
</dbReference>
<dbReference type="PANTHER" id="PTHR10907:SF47">
    <property type="entry name" value="REGUCALCIN"/>
    <property type="match status" value="1"/>
</dbReference>
<dbReference type="GO" id="GO:0005509">
    <property type="term" value="F:calcium ion binding"/>
    <property type="evidence" value="ECO:0007669"/>
    <property type="project" value="TreeGrafter"/>
</dbReference>
<dbReference type="InterPro" id="IPR005511">
    <property type="entry name" value="SMP-30"/>
</dbReference>
<dbReference type="AlphaFoldDB" id="A0A6I3J5A5"/>
<evidence type="ECO:0000313" key="5">
    <source>
        <dbReference type="EMBL" id="MTB94364.1"/>
    </source>
</evidence>
<comment type="caution">
    <text evidence="5">The sequence shown here is derived from an EMBL/GenBank/DDBJ whole genome shotgun (WGS) entry which is preliminary data.</text>
</comment>
<evidence type="ECO:0000256" key="1">
    <source>
        <dbReference type="ARBA" id="ARBA00008853"/>
    </source>
</evidence>
<feature type="binding site" evidence="3">
    <location>
        <position position="105"/>
    </location>
    <ligand>
        <name>substrate</name>
    </ligand>
</feature>
<dbReference type="GO" id="GO:0004341">
    <property type="term" value="F:gluconolactonase activity"/>
    <property type="evidence" value="ECO:0007669"/>
    <property type="project" value="TreeGrafter"/>
</dbReference>
<protein>
    <recommendedName>
        <fullName evidence="4">SMP-30/Gluconolactonase/LRE-like region domain-containing protein</fullName>
    </recommendedName>
</protein>
<reference evidence="5 6" key="1">
    <citation type="submission" date="2019-10" db="EMBL/GenBank/DDBJ databases">
        <title>Nocardioides novel species isolated from the excrement of Marmot.</title>
        <authorList>
            <person name="Zhang G."/>
        </authorList>
    </citation>
    <scope>NUCLEOTIDE SEQUENCE [LARGE SCALE GENOMIC DNA]</scope>
    <source>
        <strain evidence="6">zg-579</strain>
    </source>
</reference>
<dbReference type="InterPro" id="IPR013658">
    <property type="entry name" value="SGL"/>
</dbReference>
<feature type="binding site" evidence="3">
    <location>
        <position position="123"/>
    </location>
    <ligand>
        <name>substrate</name>
    </ligand>
</feature>
<evidence type="ECO:0000259" key="4">
    <source>
        <dbReference type="Pfam" id="PF08450"/>
    </source>
</evidence>
<comment type="similarity">
    <text evidence="1">Belongs to the SMP-30/CGR1 family.</text>
</comment>